<dbReference type="EMBL" id="JAJSOW010000002">
    <property type="protein sequence ID" value="KAI9198269.1"/>
    <property type="molecule type" value="Genomic_DNA"/>
</dbReference>
<feature type="compositionally biased region" description="Basic and acidic residues" evidence="1">
    <location>
        <begin position="659"/>
        <end position="671"/>
    </location>
</feature>
<sequence length="680" mass="76199">MEGRKLNFNAPLLSVRRYSATPVVSSDRENGKITGNLRPSRQYTIPFYRSELDLEQVTEPVTVPFLWEQIPGRPKDGDPEPQQPEEVSVTPRLPLRRTLDIVKYPLEKEFEDRPQTESCSLNDNVTRLDCFKQGNDEKGNSDLENDDDEYSDALEALSLTDSFSVNYSVSGLSGSDGEVVKQSGTFSTDPQTRDFMMRRFLPAAKAMALEPPQYASRKQPTVAIEQPRVVNKVVSEDRRPPLNQCIVLPHYDQDVDEEESEEEVDEYDKTSNISSKACGFLPRLCLNKSLCLLNPVPGLRVRTHSSMSNTSESEVRKPRKAACIESHNKTLKKSASDVVYKHQSDSGGRSPKLLGIENKKMICGSNRFAHSNEQQMTNSSSPFRRGVSPYRNERPQSPFRGGGFLGVPKETENLKANRFNLYGRAGSKSQELVPRQTLNKGSGSASPAVEKTLYIDTVKFAKKSFSNSSPSETKGQMDSVSKGFETSRRSRGTEENANAEFSLQDLKWKYIAEEESVLEPKIVGPVEARRSSFSGILHPRSQADAVECLRRPDTGLDQECKSLECIKVAADGNLNSRSEKSLQIVDPGYIDNGFEQSPLPPPLPKTPSESWLWRTLPSVSSRNPFSLSHAGTRFNPKKQDAKLPLTDTKWETIVKTSYSHHDHSRYSEELTTHFSQQSKT</sequence>
<feature type="compositionally biased region" description="Polar residues" evidence="1">
    <location>
        <begin position="372"/>
        <end position="382"/>
    </location>
</feature>
<evidence type="ECO:0000313" key="2">
    <source>
        <dbReference type="EMBL" id="KAI9198269.1"/>
    </source>
</evidence>
<evidence type="ECO:0000313" key="3">
    <source>
        <dbReference type="Proteomes" id="UP001064489"/>
    </source>
</evidence>
<name>A0AAD5JQ71_ACENE</name>
<dbReference type="PANTHER" id="PTHR33671">
    <property type="entry name" value="N-METHYLTRANSFERASE, PUTATIVE (DUF688)-RELATED"/>
    <property type="match status" value="1"/>
</dbReference>
<feature type="region of interest" description="Disordered" evidence="1">
    <location>
        <begin position="372"/>
        <end position="408"/>
    </location>
</feature>
<reference evidence="2 3" key="1">
    <citation type="journal article" date="2022" name="Plant J.">
        <title>Strategies of tolerance reflected in two North American maple genomes.</title>
        <authorList>
            <person name="McEvoy S.L."/>
            <person name="Sezen U.U."/>
            <person name="Trouern-Trend A."/>
            <person name="McMahon S.M."/>
            <person name="Schaberg P.G."/>
            <person name="Yang J."/>
            <person name="Wegrzyn J.L."/>
            <person name="Swenson N.G."/>
        </authorList>
    </citation>
    <scope>NUCLEOTIDE SEQUENCE [LARGE SCALE GENOMIC DNA]</scope>
    <source>
        <strain evidence="2">91603</strain>
    </source>
</reference>
<feature type="compositionally biased region" description="Basic and acidic residues" evidence="1">
    <location>
        <begin position="485"/>
        <end position="494"/>
    </location>
</feature>
<gene>
    <name evidence="2" type="ORF">LWI28_012823</name>
</gene>
<feature type="region of interest" description="Disordered" evidence="1">
    <location>
        <begin position="465"/>
        <end position="496"/>
    </location>
</feature>
<feature type="compositionally biased region" description="Polar residues" evidence="1">
    <location>
        <begin position="465"/>
        <end position="479"/>
    </location>
</feature>
<dbReference type="Pfam" id="PF05097">
    <property type="entry name" value="DUF688"/>
    <property type="match status" value="1"/>
</dbReference>
<evidence type="ECO:0000256" key="1">
    <source>
        <dbReference type="SAM" id="MobiDB-lite"/>
    </source>
</evidence>
<feature type="region of interest" description="Disordered" evidence="1">
    <location>
        <begin position="334"/>
        <end position="353"/>
    </location>
</feature>
<dbReference type="InterPro" id="IPR007789">
    <property type="entry name" value="DUF688"/>
</dbReference>
<comment type="caution">
    <text evidence="2">The sequence shown here is derived from an EMBL/GenBank/DDBJ whole genome shotgun (WGS) entry which is preliminary data.</text>
</comment>
<proteinExistence type="predicted"/>
<feature type="region of interest" description="Disordered" evidence="1">
    <location>
        <begin position="659"/>
        <end position="680"/>
    </location>
</feature>
<organism evidence="2 3">
    <name type="scientific">Acer negundo</name>
    <name type="common">Box elder</name>
    <dbReference type="NCBI Taxonomy" id="4023"/>
    <lineage>
        <taxon>Eukaryota</taxon>
        <taxon>Viridiplantae</taxon>
        <taxon>Streptophyta</taxon>
        <taxon>Embryophyta</taxon>
        <taxon>Tracheophyta</taxon>
        <taxon>Spermatophyta</taxon>
        <taxon>Magnoliopsida</taxon>
        <taxon>eudicotyledons</taxon>
        <taxon>Gunneridae</taxon>
        <taxon>Pentapetalae</taxon>
        <taxon>rosids</taxon>
        <taxon>malvids</taxon>
        <taxon>Sapindales</taxon>
        <taxon>Sapindaceae</taxon>
        <taxon>Hippocastanoideae</taxon>
        <taxon>Acereae</taxon>
        <taxon>Acer</taxon>
    </lineage>
</organism>
<keyword evidence="3" id="KW-1185">Reference proteome</keyword>
<dbReference type="Proteomes" id="UP001064489">
    <property type="component" value="Chromosome 13"/>
</dbReference>
<dbReference type="PANTHER" id="PTHR33671:SF3">
    <property type="entry name" value="F28N24.8 PROTEIN"/>
    <property type="match status" value="1"/>
</dbReference>
<feature type="region of interest" description="Disordered" evidence="1">
    <location>
        <begin position="69"/>
        <end position="92"/>
    </location>
</feature>
<dbReference type="AlphaFoldDB" id="A0AAD5JQ71"/>
<protein>
    <submittedName>
        <fullName evidence="2">Uncharacterized protein</fullName>
    </submittedName>
</protein>
<accession>A0AAD5JQ71</accession>